<dbReference type="AlphaFoldDB" id="A0A3P7M0T2"/>
<keyword evidence="4" id="KW-1185">Reference proteome</keyword>
<dbReference type="EMBL" id="UYRU01067692">
    <property type="protein sequence ID" value="VDN16953.1"/>
    <property type="molecule type" value="Genomic_DNA"/>
</dbReference>
<dbReference type="InterPro" id="IPR001478">
    <property type="entry name" value="PDZ"/>
</dbReference>
<organism evidence="3 4">
    <name type="scientific">Dibothriocephalus latus</name>
    <name type="common">Fish tapeworm</name>
    <name type="synonym">Diphyllobothrium latum</name>
    <dbReference type="NCBI Taxonomy" id="60516"/>
    <lineage>
        <taxon>Eukaryota</taxon>
        <taxon>Metazoa</taxon>
        <taxon>Spiralia</taxon>
        <taxon>Lophotrochozoa</taxon>
        <taxon>Platyhelminthes</taxon>
        <taxon>Cestoda</taxon>
        <taxon>Eucestoda</taxon>
        <taxon>Diphyllobothriidea</taxon>
        <taxon>Diphyllobothriidae</taxon>
        <taxon>Dibothriocephalus</taxon>
    </lineage>
</organism>
<dbReference type="OrthoDB" id="10059177at2759"/>
<proteinExistence type="predicted"/>
<evidence type="ECO:0000256" key="1">
    <source>
        <dbReference type="ARBA" id="ARBA00022737"/>
    </source>
</evidence>
<feature type="domain" description="PDZ" evidence="2">
    <location>
        <begin position="117"/>
        <end position="196"/>
    </location>
</feature>
<accession>A0A3P7M0T2</accession>
<dbReference type="PANTHER" id="PTHR12345">
    <property type="entry name" value="SYNTENIN RELATED"/>
    <property type="match status" value="1"/>
</dbReference>
<dbReference type="PROSITE" id="PS50106">
    <property type="entry name" value="PDZ"/>
    <property type="match status" value="2"/>
</dbReference>
<dbReference type="GO" id="GO:0005886">
    <property type="term" value="C:plasma membrane"/>
    <property type="evidence" value="ECO:0007669"/>
    <property type="project" value="TreeGrafter"/>
</dbReference>
<sequence length="299" mass="31675">MALYPSFESLTIGKEVKAQNEFAQSLATSVRQDPSATVRANYGELAMNFLGLDLSRVIYDQYGNAIYPDPSCPETAVASAPGSAVAPPPGSAIAAQPGLSGPLVKLNPAIVTNAVRELTLQKDKKGRLGIQLRDLDGGIIVSYVECEGGAALSGLRFGDQVLSINGVVVAGFSGPKAMDLVKQSPSTVVFVIRDRPLERNVTLTKSSSGTVGIVVKHGKVSAIVKDSSAARNGVLINNHILEVNGRNVIGMSDKRIANYLDSIGPTINITLMPSFFYDHLIKKLGRSDLKNMDRSAPVV</sequence>
<evidence type="ECO:0000313" key="3">
    <source>
        <dbReference type="EMBL" id="VDN16953.1"/>
    </source>
</evidence>
<evidence type="ECO:0000259" key="2">
    <source>
        <dbReference type="PROSITE" id="PS50106"/>
    </source>
</evidence>
<dbReference type="SMART" id="SM00228">
    <property type="entry name" value="PDZ"/>
    <property type="match status" value="2"/>
</dbReference>
<dbReference type="Pfam" id="PF00595">
    <property type="entry name" value="PDZ"/>
    <property type="match status" value="2"/>
</dbReference>
<dbReference type="GO" id="GO:0005737">
    <property type="term" value="C:cytoplasm"/>
    <property type="evidence" value="ECO:0007669"/>
    <property type="project" value="TreeGrafter"/>
</dbReference>
<gene>
    <name evidence="3" type="ORF">DILT_LOCUS12784</name>
</gene>
<dbReference type="Proteomes" id="UP000281553">
    <property type="component" value="Unassembled WGS sequence"/>
</dbReference>
<name>A0A3P7M0T2_DIBLA</name>
<dbReference type="PANTHER" id="PTHR12345:SF3">
    <property type="entry name" value="PDZ DOMAIN-CONTAINING PROTEIN"/>
    <property type="match status" value="1"/>
</dbReference>
<feature type="domain" description="PDZ" evidence="2">
    <location>
        <begin position="200"/>
        <end position="275"/>
    </location>
</feature>
<dbReference type="Gene3D" id="2.30.42.10">
    <property type="match status" value="2"/>
</dbReference>
<keyword evidence="1" id="KW-0677">Repeat</keyword>
<reference evidence="3 4" key="1">
    <citation type="submission" date="2018-11" db="EMBL/GenBank/DDBJ databases">
        <authorList>
            <consortium name="Pathogen Informatics"/>
        </authorList>
    </citation>
    <scope>NUCLEOTIDE SEQUENCE [LARGE SCALE GENOMIC DNA]</scope>
</reference>
<dbReference type="SUPFAM" id="SSF50156">
    <property type="entry name" value="PDZ domain-like"/>
    <property type="match status" value="2"/>
</dbReference>
<dbReference type="InterPro" id="IPR036034">
    <property type="entry name" value="PDZ_sf"/>
</dbReference>
<protein>
    <recommendedName>
        <fullName evidence="2">PDZ domain-containing protein</fullName>
    </recommendedName>
</protein>
<evidence type="ECO:0000313" key="4">
    <source>
        <dbReference type="Proteomes" id="UP000281553"/>
    </source>
</evidence>
<dbReference type="InterPro" id="IPR051230">
    <property type="entry name" value="APP-Binding"/>
</dbReference>